<dbReference type="OrthoDB" id="38572at2759"/>
<gene>
    <name evidence="3" type="ORF">PHATRDRAFT_43586</name>
</gene>
<evidence type="ECO:0000313" key="3">
    <source>
        <dbReference type="EMBL" id="EEC50841.1"/>
    </source>
</evidence>
<accession>B7FSR3</accession>
<feature type="domain" description="Rab3-GAP regulatory subunit N-terminal" evidence="2">
    <location>
        <begin position="499"/>
        <end position="600"/>
    </location>
</feature>
<dbReference type="eggNOG" id="KOG2727">
    <property type="taxonomic scope" value="Eukaryota"/>
</dbReference>
<dbReference type="PaxDb" id="2850-Phatr43586"/>
<dbReference type="InterPro" id="IPR032839">
    <property type="entry name" value="RAB3GAP_N"/>
</dbReference>
<sequence length="1468" mass="161397">MTLSAAAGTVWDCAGLLEHVANAEAIHQVHCEEEETMLRASTTSVFGHPDPPRTYLFHLDSSGDVYTGNDTNCRSPSAVLMIAYTAHCVAGQILESDSSTETSSPKTPSNTPFTICSLRPQLPEENDEDDMELDRSLEYAFLLGEVVTCLTVVGATPANPKTADSSVESLSRAIPSTSASSSPDVDCRLLALLLGTSASRVLAVELTLRREQDVWSLTLAAQERQHSDQVLFEALPRDDLETCRRLERSGNFRVPFVPDGGVVSLTAFSLGATTTTTSSGRHSSFVWVVYGDGTLVRVHSQAVFPSTWQQGAAANQSVEAWLGGTPTSKMTTTAGSLRVVPLYQYHLTPLAEVPGTVQSQTVESSSDDDADYDGENVDELESFEALVFSERATDNFPTLVFYTSENHFDHSMHPSQRSSLSQRTSVKAVVGNTKALVGGFVGSAMGALRWGWGGDTRAATHMSTPPVLDDEMTGDERDLPATPFPSLWKDPITLVAGHELHDAPRRIEFCALDPKGNLAALADTLGRIIVLDLTTKQVVRVWKGFREATCHWIQAPRAEDPGKCRLYLAIHSRQRHALEVWPIRQGGKVFSMQVGRDAHILPCTNGLSPSHWAICYCLYSNVIGTGLNRMERITVDGLSNKKSSVVTAPSMASSSTSTHNVAPSPSQTVWSPRTAALKLRHLQQLLSTESAHYTTQDLYKALQDIESLVDLSSALDLLAGASVLEDRLGVKGADFQKLALGYCSVTLSAATKGNDATKSSNPNVQLLSRKINFYSQFRYQIITAFVLVQKFEATTHDKASESQPLVPSTWAEEAAGWASTYSQIVDNKESSQQDSTPYHKSPVSFSIFAKALIFPNSATEGKKKMKIFFSDSSRTRKDILVHVFKPLLADVFSFNVVNSIFDALGIRDETDYIMKCFGEWFMTVHVDQILERCLFANLAPSTRLLQDLATVQLTKYQGGAALNVLYKFCKEATDLVRAFLLCVLCRDAVAKASTQQEKATYGTILSVDMTKDWECLLRSVRICLLVSLRLKGVRLGAAPVSVYAVEQDGNFSVYEWLARDELSLTQDHEEISSLEKACKMSSFAFDPSQREGDDPTHFKLLQSSCLSASISEDERAEYLVDFDDDMGALLLFFRRYNEPALLVAHRALLLGSKWSADPTQLATLGDVIAALKAMDKRAEFVSLAFAVKMEVWYNQICPIYRAYLFGFDEVHELNEQLVSPLIASKSWLSAFGHLALQLLVLLAEIPWDAELMSVYNPPLESGIVETWPPSLSCPTSISANATPQQRIFLQTAVAGLATEYSGRAMDSFACLVEVEMLGKIWGFDLKFLRSLYLLAMYELAKDRMVDELLTKSATVIDGPYFVEGAVDIVCRRLNDFLFGDRMRTGEIQGVVGMLDADLCEWLQSRAESSSYFVKPGPPSSIRIGNTHLFTMRLLSLSATAQIEPALRVKIHSLVVLSGTLVKALEGRK</sequence>
<dbReference type="STRING" id="556484.B7FSR3"/>
<evidence type="ECO:0000313" key="4">
    <source>
        <dbReference type="Proteomes" id="UP000000759"/>
    </source>
</evidence>
<dbReference type="Proteomes" id="UP000000759">
    <property type="component" value="Chromosome 2"/>
</dbReference>
<dbReference type="InterPro" id="IPR026059">
    <property type="entry name" value="Rab3GAP2"/>
</dbReference>
<name>B7FSR3_PHATC</name>
<dbReference type="KEGG" id="pti:PHATRDRAFT_43586"/>
<dbReference type="EMBL" id="CM000606">
    <property type="protein sequence ID" value="EEC50841.1"/>
    <property type="molecule type" value="Genomic_DNA"/>
</dbReference>
<evidence type="ECO:0000256" key="1">
    <source>
        <dbReference type="SAM" id="MobiDB-lite"/>
    </source>
</evidence>
<evidence type="ECO:0000259" key="2">
    <source>
        <dbReference type="Pfam" id="PF14655"/>
    </source>
</evidence>
<reference evidence="3 4" key="1">
    <citation type="journal article" date="2008" name="Nature">
        <title>The Phaeodactylum genome reveals the evolutionary history of diatom genomes.</title>
        <authorList>
            <person name="Bowler C."/>
            <person name="Allen A.E."/>
            <person name="Badger J.H."/>
            <person name="Grimwood J."/>
            <person name="Jabbari K."/>
            <person name="Kuo A."/>
            <person name="Maheswari U."/>
            <person name="Martens C."/>
            <person name="Maumus F."/>
            <person name="Otillar R.P."/>
            <person name="Rayko E."/>
            <person name="Salamov A."/>
            <person name="Vandepoele K."/>
            <person name="Beszteri B."/>
            <person name="Gruber A."/>
            <person name="Heijde M."/>
            <person name="Katinka M."/>
            <person name="Mock T."/>
            <person name="Valentin K."/>
            <person name="Verret F."/>
            <person name="Berges J.A."/>
            <person name="Brownlee C."/>
            <person name="Cadoret J.P."/>
            <person name="Chiovitti A."/>
            <person name="Choi C.J."/>
            <person name="Coesel S."/>
            <person name="De Martino A."/>
            <person name="Detter J.C."/>
            <person name="Durkin C."/>
            <person name="Falciatore A."/>
            <person name="Fournet J."/>
            <person name="Haruta M."/>
            <person name="Huysman M.J."/>
            <person name="Jenkins B.D."/>
            <person name="Jiroutova K."/>
            <person name="Jorgensen R.E."/>
            <person name="Joubert Y."/>
            <person name="Kaplan A."/>
            <person name="Kroger N."/>
            <person name="Kroth P.G."/>
            <person name="La Roche J."/>
            <person name="Lindquist E."/>
            <person name="Lommer M."/>
            <person name="Martin-Jezequel V."/>
            <person name="Lopez P.J."/>
            <person name="Lucas S."/>
            <person name="Mangogna M."/>
            <person name="McGinnis K."/>
            <person name="Medlin L.K."/>
            <person name="Montsant A."/>
            <person name="Oudot-Le Secq M.P."/>
            <person name="Napoli C."/>
            <person name="Obornik M."/>
            <person name="Parker M.S."/>
            <person name="Petit J.L."/>
            <person name="Porcel B.M."/>
            <person name="Poulsen N."/>
            <person name="Robison M."/>
            <person name="Rychlewski L."/>
            <person name="Rynearson T.A."/>
            <person name="Schmutz J."/>
            <person name="Shapiro H."/>
            <person name="Siaut M."/>
            <person name="Stanley M."/>
            <person name="Sussman M.R."/>
            <person name="Taylor A.R."/>
            <person name="Vardi A."/>
            <person name="von Dassow P."/>
            <person name="Vyverman W."/>
            <person name="Willis A."/>
            <person name="Wyrwicz L.S."/>
            <person name="Rokhsar D.S."/>
            <person name="Weissenbach J."/>
            <person name="Armbrust E.V."/>
            <person name="Green B.R."/>
            <person name="Van de Peer Y."/>
            <person name="Grigoriev I.V."/>
        </authorList>
    </citation>
    <scope>NUCLEOTIDE SEQUENCE [LARGE SCALE GENOMIC DNA]</scope>
    <source>
        <strain evidence="3 4">CCAP 1055/1</strain>
    </source>
</reference>
<proteinExistence type="predicted"/>
<dbReference type="PANTHER" id="PTHR12472">
    <property type="entry name" value="RAB3-GAP REGULATORY DOMAIN"/>
    <property type="match status" value="1"/>
</dbReference>
<dbReference type="GeneID" id="7197464"/>
<organism evidence="3 4">
    <name type="scientific">Phaeodactylum tricornutum (strain CCAP 1055/1)</name>
    <dbReference type="NCBI Taxonomy" id="556484"/>
    <lineage>
        <taxon>Eukaryota</taxon>
        <taxon>Sar</taxon>
        <taxon>Stramenopiles</taxon>
        <taxon>Ochrophyta</taxon>
        <taxon>Bacillariophyta</taxon>
        <taxon>Bacillariophyceae</taxon>
        <taxon>Bacillariophycidae</taxon>
        <taxon>Naviculales</taxon>
        <taxon>Phaeodactylaceae</taxon>
        <taxon>Phaeodactylum</taxon>
    </lineage>
</organism>
<feature type="compositionally biased region" description="Low complexity" evidence="1">
    <location>
        <begin position="97"/>
        <end position="114"/>
    </location>
</feature>
<keyword evidence="4" id="KW-1185">Reference proteome</keyword>
<dbReference type="RefSeq" id="XP_002178027.1">
    <property type="nucleotide sequence ID" value="XM_002177991.1"/>
</dbReference>
<feature type="region of interest" description="Disordered" evidence="1">
    <location>
        <begin position="97"/>
        <end position="119"/>
    </location>
</feature>
<reference evidence="4" key="2">
    <citation type="submission" date="2008-08" db="EMBL/GenBank/DDBJ databases">
        <authorList>
            <consortium name="Diatom Consortium"/>
            <person name="Grigoriev I."/>
            <person name="Grimwood J."/>
            <person name="Kuo A."/>
            <person name="Otillar R.P."/>
            <person name="Salamov A."/>
            <person name="Detter J.C."/>
            <person name="Lindquist E."/>
            <person name="Shapiro H."/>
            <person name="Lucas S."/>
            <person name="Glavina del Rio T."/>
            <person name="Pitluck S."/>
            <person name="Rokhsar D."/>
            <person name="Bowler C."/>
        </authorList>
    </citation>
    <scope>GENOME REANNOTATION</scope>
    <source>
        <strain evidence="4">CCAP 1055/1</strain>
    </source>
</reference>
<protein>
    <recommendedName>
        <fullName evidence="2">Rab3-GAP regulatory subunit N-terminal domain-containing protein</fullName>
    </recommendedName>
</protein>
<dbReference type="SUPFAM" id="SSF75011">
    <property type="entry name" value="3-carboxy-cis,cis-mucoante lactonizing enzyme"/>
    <property type="match status" value="1"/>
</dbReference>
<dbReference type="InParanoid" id="B7FSR3"/>
<dbReference type="Pfam" id="PF14655">
    <property type="entry name" value="RAB3GAP2_N"/>
    <property type="match status" value="1"/>
</dbReference>
<dbReference type="PANTHER" id="PTHR12472:SF0">
    <property type="entry name" value="RAB3 GTPASE-ACTIVATING PROTEIN NON-CATALYTIC SUBUNIT"/>
    <property type="match status" value="1"/>
</dbReference>